<dbReference type="Pfam" id="PF14905">
    <property type="entry name" value="OMP_b-brl_3"/>
    <property type="match status" value="1"/>
</dbReference>
<sequence>MKILSNFALLILATASAFAQAPTDSITDSWEKELELNEVVVVAKRPVVKQQEGKLVYLVKNDPYAKGLDGESVLDRVPRVSVNNGAVSVAGKGTVRYIIDGILMELDASAMSMRLKSLQAEDIEKIELLTTPPSRYAAEPNAVYISIITRNETLGTKGNLYGSLSYGDKLREYANGSVSHTTRKIEMSLDASVMNHYGTNDNDMEYIFSDGTPSRLSSTRNKSHLFDAGVNALFRYKFTPDMNIGLIANYNYEATSNSGTNFTDYGGYSSSSQTTSKSRPNNALTLTGFYDWNFGSKGESLQLTYNYFNRHSPELSDITTTYSVNSDPYEVHEDGKSNYCFHSGKADFKLPYSWAELETGVAYTDILNSSDNSMMYAYGNGATPNTETNIFDYSERVAAAYITASRGFGAGFWGKIGLRYEYTWTKGKQISLSQIDRDNYGHLFPTFNLSWNKDRIGSFNISYSMGMGRPNLWELNPFRYYSTTDEYSAGNPALKPTIYNNAEINYYGLGGLYAVLYTSFASDAIGYVNRFDETGTISTIPYNCLSTNKTGLYANYRRTFFDRWEIGAGGEVFRTYSHSDVPDFKIKSMEDWSGKLELTTNVMLNRPKTLIFSAQFTHFFPWQQNLINYESFQILNFSLRYSLLNDRLNLRLSANDIFGWNKTKSKEHYADYTMRHTFNAHPASVLFGITYRFGRDKVNGVWRDSKEDQSGRTK</sequence>
<dbReference type="Gene3D" id="2.40.170.20">
    <property type="entry name" value="TonB-dependent receptor, beta-barrel domain"/>
    <property type="match status" value="1"/>
</dbReference>
<dbReference type="EMBL" id="JBCLPP010000023">
    <property type="protein sequence ID" value="MEY8245785.1"/>
    <property type="molecule type" value="Genomic_DNA"/>
</dbReference>
<evidence type="ECO:0000259" key="5">
    <source>
        <dbReference type="Pfam" id="PF14905"/>
    </source>
</evidence>
<gene>
    <name evidence="6" type="ORF">AAK873_09195</name>
</gene>
<comment type="subcellular location">
    <subcellularLocation>
        <location evidence="1">Cell outer membrane</location>
    </subcellularLocation>
</comment>
<dbReference type="SUPFAM" id="SSF56935">
    <property type="entry name" value="Porins"/>
    <property type="match status" value="1"/>
</dbReference>
<dbReference type="PANTHER" id="PTHR40980:SF4">
    <property type="entry name" value="TONB-DEPENDENT RECEPTOR-LIKE BETA-BARREL DOMAIN-CONTAINING PROTEIN"/>
    <property type="match status" value="1"/>
</dbReference>
<organism evidence="6 7">
    <name type="scientific">Heminiphilus faecis</name>
    <dbReference type="NCBI Taxonomy" id="2601703"/>
    <lineage>
        <taxon>Bacteria</taxon>
        <taxon>Pseudomonadati</taxon>
        <taxon>Bacteroidota</taxon>
        <taxon>Bacteroidia</taxon>
        <taxon>Bacteroidales</taxon>
        <taxon>Muribaculaceae</taxon>
        <taxon>Heminiphilus</taxon>
    </lineage>
</organism>
<accession>A0ABV4CZ01</accession>
<keyword evidence="7" id="KW-1185">Reference proteome</keyword>
<keyword evidence="4" id="KW-0732">Signal</keyword>
<evidence type="ECO:0000256" key="3">
    <source>
        <dbReference type="ARBA" id="ARBA00023237"/>
    </source>
</evidence>
<evidence type="ECO:0000256" key="4">
    <source>
        <dbReference type="SAM" id="SignalP"/>
    </source>
</evidence>
<feature type="domain" description="Outer membrane protein beta-barrel" evidence="5">
    <location>
        <begin position="292"/>
        <end position="691"/>
    </location>
</feature>
<evidence type="ECO:0000256" key="2">
    <source>
        <dbReference type="ARBA" id="ARBA00023136"/>
    </source>
</evidence>
<keyword evidence="3" id="KW-0998">Cell outer membrane</keyword>
<keyword evidence="2" id="KW-0472">Membrane</keyword>
<feature type="signal peptide" evidence="4">
    <location>
        <begin position="1"/>
        <end position="19"/>
    </location>
</feature>
<protein>
    <submittedName>
        <fullName evidence="6">Outer membrane beta-barrel family protein</fullName>
    </submittedName>
</protein>
<dbReference type="PANTHER" id="PTHR40980">
    <property type="entry name" value="PLUG DOMAIN-CONTAINING PROTEIN"/>
    <property type="match status" value="1"/>
</dbReference>
<comment type="caution">
    <text evidence="6">The sequence shown here is derived from an EMBL/GenBank/DDBJ whole genome shotgun (WGS) entry which is preliminary data.</text>
</comment>
<evidence type="ECO:0000313" key="6">
    <source>
        <dbReference type="EMBL" id="MEY8245785.1"/>
    </source>
</evidence>
<dbReference type="InterPro" id="IPR041700">
    <property type="entry name" value="OMP_b-brl_3"/>
</dbReference>
<proteinExistence type="predicted"/>
<evidence type="ECO:0000313" key="7">
    <source>
        <dbReference type="Proteomes" id="UP001565200"/>
    </source>
</evidence>
<dbReference type="InterPro" id="IPR036942">
    <property type="entry name" value="Beta-barrel_TonB_sf"/>
</dbReference>
<reference evidence="6 7" key="1">
    <citation type="submission" date="2024-03" db="EMBL/GenBank/DDBJ databases">
        <title>Mouse gut bacterial collection (mGBC) of GemPharmatech.</title>
        <authorList>
            <person name="He Y."/>
            <person name="Dong L."/>
            <person name="Wu D."/>
            <person name="Gao X."/>
            <person name="Lin Z."/>
        </authorList>
    </citation>
    <scope>NUCLEOTIDE SEQUENCE [LARGE SCALE GENOMIC DNA]</scope>
    <source>
        <strain evidence="6 7">54-13</strain>
    </source>
</reference>
<dbReference type="RefSeq" id="WP_128708102.1">
    <property type="nucleotide sequence ID" value="NZ_JBCLPP010000023.1"/>
</dbReference>
<name>A0ABV4CZ01_9BACT</name>
<evidence type="ECO:0000256" key="1">
    <source>
        <dbReference type="ARBA" id="ARBA00004442"/>
    </source>
</evidence>
<dbReference type="Proteomes" id="UP001565200">
    <property type="component" value="Unassembled WGS sequence"/>
</dbReference>
<feature type="chain" id="PRO_5046515078" evidence="4">
    <location>
        <begin position="20"/>
        <end position="714"/>
    </location>
</feature>